<protein>
    <recommendedName>
        <fullName evidence="3">DUF2007 domain-containing protein</fullName>
    </recommendedName>
</protein>
<reference evidence="1" key="1">
    <citation type="submission" date="2020-07" db="EMBL/GenBank/DDBJ databases">
        <title>Huge and variable diversity of episymbiotic CPR bacteria and DPANN archaea in groundwater ecosystems.</title>
        <authorList>
            <person name="He C.Y."/>
            <person name="Keren R."/>
            <person name="Whittaker M."/>
            <person name="Farag I.F."/>
            <person name="Doudna J."/>
            <person name="Cate J.H.D."/>
            <person name="Banfield J.F."/>
        </authorList>
    </citation>
    <scope>NUCLEOTIDE SEQUENCE</scope>
    <source>
        <strain evidence="1">NC_groundwater_1520_Pr4_B-0.1um_53_5</strain>
    </source>
</reference>
<dbReference type="EMBL" id="JACQXR010000054">
    <property type="protein sequence ID" value="MBI4726477.1"/>
    <property type="molecule type" value="Genomic_DNA"/>
</dbReference>
<sequence length="130" mass="14416">MSYCPKCRTGYRAESQSCPNCGSRLVPDLPPEAVLKTTDPFEGKSIRETELVTACDLPDRMTGLSLSALLEDHGIKNAIRSEQIAMYDGVAMMMRPRWGRLLVLEGDRARAENLINDYLSAPEHEGDDGE</sequence>
<evidence type="ECO:0008006" key="3">
    <source>
        <dbReference type="Google" id="ProtNLM"/>
    </source>
</evidence>
<accession>A0A933IAV8</accession>
<name>A0A933IAV8_UNCT6</name>
<dbReference type="AlphaFoldDB" id="A0A933IAV8"/>
<proteinExistence type="predicted"/>
<gene>
    <name evidence="1" type="ORF">HY768_04500</name>
</gene>
<organism evidence="1 2">
    <name type="scientific">candidate division TA06 bacterium</name>
    <dbReference type="NCBI Taxonomy" id="2250710"/>
    <lineage>
        <taxon>Bacteria</taxon>
        <taxon>Bacteria division TA06</taxon>
    </lineage>
</organism>
<dbReference type="Proteomes" id="UP000736328">
    <property type="component" value="Unassembled WGS sequence"/>
</dbReference>
<evidence type="ECO:0000313" key="2">
    <source>
        <dbReference type="Proteomes" id="UP000736328"/>
    </source>
</evidence>
<comment type="caution">
    <text evidence="1">The sequence shown here is derived from an EMBL/GenBank/DDBJ whole genome shotgun (WGS) entry which is preliminary data.</text>
</comment>
<evidence type="ECO:0000313" key="1">
    <source>
        <dbReference type="EMBL" id="MBI4726477.1"/>
    </source>
</evidence>